<evidence type="ECO:0000256" key="7">
    <source>
        <dbReference type="ARBA" id="ARBA00022989"/>
    </source>
</evidence>
<dbReference type="SUPFAM" id="SSF81573">
    <property type="entry name" value="F1F0 ATP synthase subunit B, membrane domain"/>
    <property type="match status" value="1"/>
</dbReference>
<evidence type="ECO:0000256" key="14">
    <source>
        <dbReference type="RuleBase" id="RU003848"/>
    </source>
</evidence>
<keyword evidence="7 13" id="KW-1133">Transmembrane helix</keyword>
<dbReference type="InterPro" id="IPR005864">
    <property type="entry name" value="ATP_synth_F0_bsu_bac"/>
</dbReference>
<organism evidence="16 17">
    <name type="scientific">Streptococcus porcorum</name>
    <dbReference type="NCBI Taxonomy" id="701526"/>
    <lineage>
        <taxon>Bacteria</taxon>
        <taxon>Bacillati</taxon>
        <taxon>Bacillota</taxon>
        <taxon>Bacilli</taxon>
        <taxon>Lactobacillales</taxon>
        <taxon>Streptococcaceae</taxon>
        <taxon>Streptococcus</taxon>
    </lineage>
</organism>
<keyword evidence="17" id="KW-1185">Reference proteome</keyword>
<keyword evidence="10 13" id="KW-0066">ATP synthesis</keyword>
<evidence type="ECO:0000256" key="3">
    <source>
        <dbReference type="ARBA" id="ARBA00022475"/>
    </source>
</evidence>
<evidence type="ECO:0000256" key="13">
    <source>
        <dbReference type="HAMAP-Rule" id="MF_01398"/>
    </source>
</evidence>
<dbReference type="InterPro" id="IPR050059">
    <property type="entry name" value="ATP_synthase_B_chain"/>
</dbReference>
<gene>
    <name evidence="13" type="primary">atpF</name>
    <name evidence="16" type="ORF">ABID28_000023</name>
</gene>
<evidence type="ECO:0000256" key="1">
    <source>
        <dbReference type="ARBA" id="ARBA00005513"/>
    </source>
</evidence>
<feature type="coiled-coil region" evidence="15">
    <location>
        <begin position="43"/>
        <end position="77"/>
    </location>
</feature>
<keyword evidence="5 13" id="KW-0812">Transmembrane</keyword>
<sequence>MELLINATTLGNLIIVTGSVILLYVLIRKYAWEQITGIFEAREQKIASDIEGAEQSLAQAEELKEKREQQLAHAREEAGQIVETARHTSQSEGDKIISEARLEAGRQIEQAKQNIEQSKAEAVASVKGEVADLTVLLAEKIMATHLDAKAQSELIDSYLDKLGEA</sequence>
<dbReference type="Pfam" id="PF00430">
    <property type="entry name" value="ATP-synt_B"/>
    <property type="match status" value="1"/>
</dbReference>
<dbReference type="EMBL" id="JBEPLN010000001">
    <property type="protein sequence ID" value="MET3633393.1"/>
    <property type="molecule type" value="Genomic_DNA"/>
</dbReference>
<feature type="transmembrane region" description="Helical" evidence="13">
    <location>
        <begin position="6"/>
        <end position="27"/>
    </location>
</feature>
<keyword evidence="4 13" id="KW-0138">CF(0)</keyword>
<name>A0ABV2JDR5_9STRE</name>
<dbReference type="Proteomes" id="UP001549037">
    <property type="component" value="Unassembled WGS sequence"/>
</dbReference>
<dbReference type="HAMAP" id="MF_01398">
    <property type="entry name" value="ATP_synth_b_bprime"/>
    <property type="match status" value="1"/>
</dbReference>
<comment type="function">
    <text evidence="13">Component of the F(0) channel, it forms part of the peripheral stalk, linking F(1) to F(0).</text>
</comment>
<evidence type="ECO:0000256" key="5">
    <source>
        <dbReference type="ARBA" id="ARBA00022692"/>
    </source>
</evidence>
<protein>
    <recommendedName>
        <fullName evidence="13">ATP synthase subunit b</fullName>
    </recommendedName>
    <alternativeName>
        <fullName evidence="13">ATP synthase F(0) sector subunit b</fullName>
    </alternativeName>
    <alternativeName>
        <fullName evidence="13">ATPase subunit I</fullName>
    </alternativeName>
    <alternativeName>
        <fullName evidence="13">F-type ATPase subunit b</fullName>
        <shortName evidence="13">F-ATPase subunit b</shortName>
    </alternativeName>
</protein>
<evidence type="ECO:0000256" key="6">
    <source>
        <dbReference type="ARBA" id="ARBA00022781"/>
    </source>
</evidence>
<evidence type="ECO:0000313" key="16">
    <source>
        <dbReference type="EMBL" id="MET3633393.1"/>
    </source>
</evidence>
<dbReference type="PANTHER" id="PTHR33445:SF1">
    <property type="entry name" value="ATP SYNTHASE SUBUNIT B"/>
    <property type="match status" value="1"/>
</dbReference>
<comment type="function">
    <text evidence="11 13">F(1)F(0) ATP synthase produces ATP from ADP in the presence of a proton or sodium gradient. F-type ATPases consist of two structural domains, F(1) containing the extramembraneous catalytic core and F(0) containing the membrane proton channel, linked together by a central stalk and a peripheral stalk. During catalysis, ATP synthesis in the catalytic domain of F(1) is coupled via a rotary mechanism of the central stalk subunits to proton translocation.</text>
</comment>
<comment type="subcellular location">
    <subcellularLocation>
        <location evidence="13">Cell membrane</location>
        <topology evidence="13">Single-pass membrane protein</topology>
    </subcellularLocation>
    <subcellularLocation>
        <location evidence="12">Endomembrane system</location>
        <topology evidence="12">Single-pass membrane protein</topology>
    </subcellularLocation>
</comment>
<dbReference type="InterPro" id="IPR028987">
    <property type="entry name" value="ATP_synth_B-like_membr_sf"/>
</dbReference>
<reference evidence="16 17" key="1">
    <citation type="submission" date="2024-06" db="EMBL/GenBank/DDBJ databases">
        <title>Genomic Encyclopedia of Type Strains, Phase IV (KMG-IV): sequencing the most valuable type-strain genomes for metagenomic binning, comparative biology and taxonomic classification.</title>
        <authorList>
            <person name="Goeker M."/>
        </authorList>
    </citation>
    <scope>NUCLEOTIDE SEQUENCE [LARGE SCALE GENOMIC DNA]</scope>
    <source>
        <strain evidence="16 17">DSM 28302</strain>
    </source>
</reference>
<keyword evidence="6 13" id="KW-0375">Hydrogen ion transport</keyword>
<accession>A0ABV2JDR5</accession>
<proteinExistence type="inferred from homology"/>
<comment type="subunit">
    <text evidence="13">F-type ATPases have 2 components, F(1) - the catalytic core - and F(0) - the membrane proton channel. F(1) has five subunits: alpha(3), beta(3), gamma(1), delta(1), epsilon(1). F(0) has three main subunits: a(1), b(2) and c(10-14). The alpha and beta chains form an alternating ring which encloses part of the gamma chain. F(1) is attached to F(0) by a central stalk formed by the gamma and epsilon chains, while a peripheral stalk is formed by the delta and b chains.</text>
</comment>
<keyword evidence="15" id="KW-0175">Coiled coil</keyword>
<keyword evidence="9 13" id="KW-0472">Membrane</keyword>
<dbReference type="CDD" id="cd06503">
    <property type="entry name" value="ATP-synt_Fo_b"/>
    <property type="match status" value="1"/>
</dbReference>
<dbReference type="InterPro" id="IPR002146">
    <property type="entry name" value="ATP_synth_b/b'su_bac/chlpt"/>
</dbReference>
<evidence type="ECO:0000256" key="12">
    <source>
        <dbReference type="ARBA" id="ARBA00037847"/>
    </source>
</evidence>
<evidence type="ECO:0000256" key="9">
    <source>
        <dbReference type="ARBA" id="ARBA00023136"/>
    </source>
</evidence>
<dbReference type="Gene3D" id="6.10.250.1580">
    <property type="match status" value="1"/>
</dbReference>
<keyword evidence="8 13" id="KW-0406">Ion transport</keyword>
<evidence type="ECO:0000256" key="11">
    <source>
        <dbReference type="ARBA" id="ARBA00025198"/>
    </source>
</evidence>
<evidence type="ECO:0000256" key="15">
    <source>
        <dbReference type="SAM" id="Coils"/>
    </source>
</evidence>
<evidence type="ECO:0000256" key="10">
    <source>
        <dbReference type="ARBA" id="ARBA00023310"/>
    </source>
</evidence>
<keyword evidence="2 13" id="KW-0813">Transport</keyword>
<dbReference type="RefSeq" id="WP_354366936.1">
    <property type="nucleotide sequence ID" value="NZ_JBEPLN010000001.1"/>
</dbReference>
<comment type="similarity">
    <text evidence="1 13 14">Belongs to the ATPase B chain family.</text>
</comment>
<comment type="caution">
    <text evidence="16">The sequence shown here is derived from an EMBL/GenBank/DDBJ whole genome shotgun (WGS) entry which is preliminary data.</text>
</comment>
<evidence type="ECO:0000256" key="8">
    <source>
        <dbReference type="ARBA" id="ARBA00023065"/>
    </source>
</evidence>
<keyword evidence="3 13" id="KW-1003">Cell membrane</keyword>
<evidence type="ECO:0000256" key="4">
    <source>
        <dbReference type="ARBA" id="ARBA00022547"/>
    </source>
</evidence>
<evidence type="ECO:0000256" key="2">
    <source>
        <dbReference type="ARBA" id="ARBA00022448"/>
    </source>
</evidence>
<dbReference type="NCBIfam" id="TIGR01144">
    <property type="entry name" value="ATP_synt_b"/>
    <property type="match status" value="1"/>
</dbReference>
<evidence type="ECO:0000313" key="17">
    <source>
        <dbReference type="Proteomes" id="UP001549037"/>
    </source>
</evidence>
<dbReference type="PANTHER" id="PTHR33445">
    <property type="entry name" value="ATP SYNTHASE SUBUNIT B', CHLOROPLASTIC"/>
    <property type="match status" value="1"/>
</dbReference>